<keyword evidence="1" id="KW-0812">Transmembrane</keyword>
<reference evidence="3 4" key="1">
    <citation type="submission" date="2021-01" db="EMBL/GenBank/DDBJ databases">
        <title>Whole genome shotgun sequence of Actinoplanes palleronii NBRC 14916.</title>
        <authorList>
            <person name="Komaki H."/>
            <person name="Tamura T."/>
        </authorList>
    </citation>
    <scope>NUCLEOTIDE SEQUENCE [LARGE SCALE GENOMIC DNA]</scope>
    <source>
        <strain evidence="3 4">NBRC 14916</strain>
    </source>
</reference>
<accession>A0ABQ4B3Q9</accession>
<organism evidence="3 4">
    <name type="scientific">Actinoplanes palleronii</name>
    <dbReference type="NCBI Taxonomy" id="113570"/>
    <lineage>
        <taxon>Bacteria</taxon>
        <taxon>Bacillati</taxon>
        <taxon>Actinomycetota</taxon>
        <taxon>Actinomycetes</taxon>
        <taxon>Micromonosporales</taxon>
        <taxon>Micromonosporaceae</taxon>
        <taxon>Actinoplanes</taxon>
    </lineage>
</organism>
<evidence type="ECO:0000313" key="3">
    <source>
        <dbReference type="EMBL" id="GIE65298.1"/>
    </source>
</evidence>
<dbReference type="InterPro" id="IPR001322">
    <property type="entry name" value="Lamin_tail_dom"/>
</dbReference>
<sequence>MTEDCHKHRPALSIIGLTGAFGLFGAAALIGGTPAPAAQLPTFNRIPIATGYDANHPITLSGTAQAGDVVTLYEEAYVYGAKDTKAQLAQHPANDYSHSDTGPWPALTTKADSSGHWSIKRPLDSGHIMMVGTDDGYSNRRYAAVRVVPELKVTSSADNTAAFTVTVNPGEPTLPVTIQRYTNGGWTTVVSGRIGESPISYTATATGQPGGTPAYRAWISTGGDWADPENFVVAGYSATTKVTVAGTAGSTPAPTGATPVPAPTWTDPDQAATPSAPAVGSVRFTRIRYNAAGTDTRTNASVNGEYVRLTNKTRVTTTLTGWTVRDRAGNTYTFSTFRLGAGKSVLIRTGKGSNTASTRFWGRTGHIWNNGGDAATLRSSGGKTIDTCSWSSAGRGYTAC</sequence>
<dbReference type="Gene3D" id="2.60.40.1260">
    <property type="entry name" value="Lamin Tail domain"/>
    <property type="match status" value="1"/>
</dbReference>
<keyword evidence="4" id="KW-1185">Reference proteome</keyword>
<dbReference type="RefSeq" id="WP_239164168.1">
    <property type="nucleotide sequence ID" value="NZ_BAAATY010000008.1"/>
</dbReference>
<dbReference type="EMBL" id="BOMS01000018">
    <property type="protein sequence ID" value="GIE65298.1"/>
    <property type="molecule type" value="Genomic_DNA"/>
</dbReference>
<dbReference type="SUPFAM" id="SSF74853">
    <property type="entry name" value="Lamin A/C globular tail domain"/>
    <property type="match status" value="1"/>
</dbReference>
<evidence type="ECO:0000313" key="4">
    <source>
        <dbReference type="Proteomes" id="UP000624709"/>
    </source>
</evidence>
<feature type="transmembrane region" description="Helical" evidence="1">
    <location>
        <begin position="12"/>
        <end position="32"/>
    </location>
</feature>
<evidence type="ECO:0000256" key="1">
    <source>
        <dbReference type="SAM" id="Phobius"/>
    </source>
</evidence>
<proteinExistence type="predicted"/>
<dbReference type="Pfam" id="PF00932">
    <property type="entry name" value="LTD"/>
    <property type="match status" value="1"/>
</dbReference>
<comment type="caution">
    <text evidence="3">The sequence shown here is derived from an EMBL/GenBank/DDBJ whole genome shotgun (WGS) entry which is preliminary data.</text>
</comment>
<evidence type="ECO:0000259" key="2">
    <source>
        <dbReference type="PROSITE" id="PS51841"/>
    </source>
</evidence>
<dbReference type="PROSITE" id="PS51841">
    <property type="entry name" value="LTD"/>
    <property type="match status" value="1"/>
</dbReference>
<dbReference type="InterPro" id="IPR036415">
    <property type="entry name" value="Lamin_tail_dom_sf"/>
</dbReference>
<keyword evidence="1" id="KW-0472">Membrane</keyword>
<dbReference type="Proteomes" id="UP000624709">
    <property type="component" value="Unassembled WGS sequence"/>
</dbReference>
<protein>
    <recommendedName>
        <fullName evidence="2">LTD domain-containing protein</fullName>
    </recommendedName>
</protein>
<name>A0ABQ4B3Q9_9ACTN</name>
<feature type="domain" description="LTD" evidence="2">
    <location>
        <begin position="268"/>
        <end position="399"/>
    </location>
</feature>
<gene>
    <name evidence="3" type="ORF">Apa02nite_014060</name>
</gene>
<keyword evidence="1" id="KW-1133">Transmembrane helix</keyword>